<feature type="domain" description="BIG2" evidence="1">
    <location>
        <begin position="6"/>
        <end position="75"/>
    </location>
</feature>
<evidence type="ECO:0000313" key="3">
    <source>
        <dbReference type="Proteomes" id="UP000283928"/>
    </source>
</evidence>
<dbReference type="SMART" id="SM00635">
    <property type="entry name" value="BID_2"/>
    <property type="match status" value="2"/>
</dbReference>
<accession>A0A414K5B2</accession>
<proteinExistence type="predicted"/>
<gene>
    <name evidence="2" type="ORF">DW723_16910</name>
</gene>
<dbReference type="InterPro" id="IPR008964">
    <property type="entry name" value="Invasin/intimin_cell_adhesion"/>
</dbReference>
<evidence type="ECO:0000259" key="1">
    <source>
        <dbReference type="SMART" id="SM00635"/>
    </source>
</evidence>
<dbReference type="Gene3D" id="2.60.40.1080">
    <property type="match status" value="2"/>
</dbReference>
<dbReference type="Pfam" id="PF02368">
    <property type="entry name" value="Big_2"/>
    <property type="match status" value="1"/>
</dbReference>
<comment type="caution">
    <text evidence="2">The sequence shown here is derived from an EMBL/GenBank/DDBJ whole genome shotgun (WGS) entry which is preliminary data.</text>
</comment>
<dbReference type="AlphaFoldDB" id="A0A414K5B2"/>
<sequence length="161" mass="17711">MEKRFDVNMKKIPLKVKQSVTLKTPLKWVSINNCKSGNKKIATVTKNGKVKGIRAGKTYITVTLSNGCTGKIPVTVQKGNVRASRLTLNAKKINLKRKRSFTLKPSLFPITAREKITYKSSNTKIATVNKNGRIVAKKAGTVTIRVTAGKAKARCKVTVKK</sequence>
<reference evidence="2 3" key="1">
    <citation type="submission" date="2018-08" db="EMBL/GenBank/DDBJ databases">
        <title>A genome reference for cultivated species of the human gut microbiota.</title>
        <authorList>
            <person name="Zou Y."/>
            <person name="Xue W."/>
            <person name="Luo G."/>
        </authorList>
    </citation>
    <scope>NUCLEOTIDE SEQUENCE [LARGE SCALE GENOMIC DNA]</scope>
    <source>
        <strain evidence="2 3">AM27-32LB</strain>
    </source>
</reference>
<dbReference type="SUPFAM" id="SSF49373">
    <property type="entry name" value="Invasin/intimin cell-adhesion fragments"/>
    <property type="match status" value="2"/>
</dbReference>
<feature type="domain" description="BIG2" evidence="1">
    <location>
        <begin position="82"/>
        <end position="158"/>
    </location>
</feature>
<dbReference type="EMBL" id="QSKO01000042">
    <property type="protein sequence ID" value="RHE69270.1"/>
    <property type="molecule type" value="Genomic_DNA"/>
</dbReference>
<evidence type="ECO:0000313" key="2">
    <source>
        <dbReference type="EMBL" id="RHE69270.1"/>
    </source>
</evidence>
<dbReference type="InterPro" id="IPR003343">
    <property type="entry name" value="Big_2"/>
</dbReference>
<organism evidence="2 3">
    <name type="scientific">Blautia obeum</name>
    <dbReference type="NCBI Taxonomy" id="40520"/>
    <lineage>
        <taxon>Bacteria</taxon>
        <taxon>Bacillati</taxon>
        <taxon>Bacillota</taxon>
        <taxon>Clostridia</taxon>
        <taxon>Lachnospirales</taxon>
        <taxon>Lachnospiraceae</taxon>
        <taxon>Blautia</taxon>
    </lineage>
</organism>
<protein>
    <recommendedName>
        <fullName evidence="1">BIG2 domain-containing protein</fullName>
    </recommendedName>
</protein>
<dbReference type="Proteomes" id="UP000283928">
    <property type="component" value="Unassembled WGS sequence"/>
</dbReference>
<name>A0A414K5B2_9FIRM</name>